<reference evidence="4" key="1">
    <citation type="submission" date="2017-09" db="EMBL/GenBank/DDBJ databases">
        <title>Depth-based differentiation of microbial function through sediment-hosted aquifers and enrichment of novel symbionts in the deep terrestrial subsurface.</title>
        <authorList>
            <person name="Probst A.J."/>
            <person name="Ladd B."/>
            <person name="Jarett J.K."/>
            <person name="Geller-Mcgrath D.E."/>
            <person name="Sieber C.M.K."/>
            <person name="Emerson J.B."/>
            <person name="Anantharaman K."/>
            <person name="Thomas B.C."/>
            <person name="Malmstrom R."/>
            <person name="Stieglmeier M."/>
            <person name="Klingl A."/>
            <person name="Woyke T."/>
            <person name="Ryan C.M."/>
            <person name="Banfield J.F."/>
        </authorList>
    </citation>
    <scope>NUCLEOTIDE SEQUENCE [LARGE SCALE GENOMIC DNA]</scope>
</reference>
<evidence type="ECO:0000313" key="4">
    <source>
        <dbReference type="Proteomes" id="UP000230119"/>
    </source>
</evidence>
<evidence type="ECO:0000256" key="1">
    <source>
        <dbReference type="ARBA" id="ARBA00006226"/>
    </source>
</evidence>
<gene>
    <name evidence="3" type="ORF">COS52_00190</name>
</gene>
<sequence length="83" mass="9862">MIYTLLYTKSAVDDIHKLDTVTKKRIKKKLEEYALNPFLFAKKLVNSAIGTHRWRVGDYRIIFDIDGVKIIILRIGHRKEIYR</sequence>
<dbReference type="InterPro" id="IPR035093">
    <property type="entry name" value="RelE/ParE_toxin_dom_sf"/>
</dbReference>
<organism evidence="3 4">
    <name type="scientific">Candidatus Roizmanbacteria bacterium CG03_land_8_20_14_0_80_39_12</name>
    <dbReference type="NCBI Taxonomy" id="1974847"/>
    <lineage>
        <taxon>Bacteria</taxon>
        <taxon>Candidatus Roizmaniibacteriota</taxon>
    </lineage>
</organism>
<accession>A0A2M7BTX2</accession>
<evidence type="ECO:0000313" key="3">
    <source>
        <dbReference type="EMBL" id="PIV08926.1"/>
    </source>
</evidence>
<protein>
    <submittedName>
        <fullName evidence="3">Type II toxin-antitoxin system RelE/ParE family toxin</fullName>
    </submittedName>
</protein>
<dbReference type="Gene3D" id="3.30.2310.20">
    <property type="entry name" value="RelE-like"/>
    <property type="match status" value="1"/>
</dbReference>
<dbReference type="EMBL" id="PEVA01000009">
    <property type="protein sequence ID" value="PIV08926.1"/>
    <property type="molecule type" value="Genomic_DNA"/>
</dbReference>
<comment type="caution">
    <text evidence="3">The sequence shown here is derived from an EMBL/GenBank/DDBJ whole genome shotgun (WGS) entry which is preliminary data.</text>
</comment>
<dbReference type="InterPro" id="IPR007712">
    <property type="entry name" value="RelE/ParE_toxin"/>
</dbReference>
<dbReference type="Pfam" id="PF05016">
    <property type="entry name" value="ParE_toxin"/>
    <property type="match status" value="1"/>
</dbReference>
<dbReference type="PANTHER" id="PTHR35601">
    <property type="entry name" value="TOXIN RELE"/>
    <property type="match status" value="1"/>
</dbReference>
<dbReference type="AlphaFoldDB" id="A0A2M7BTX2"/>
<dbReference type="SUPFAM" id="SSF143011">
    <property type="entry name" value="RelE-like"/>
    <property type="match status" value="1"/>
</dbReference>
<name>A0A2M7BTX2_9BACT</name>
<dbReference type="Proteomes" id="UP000230119">
    <property type="component" value="Unassembled WGS sequence"/>
</dbReference>
<keyword evidence="2" id="KW-1277">Toxin-antitoxin system</keyword>
<proteinExistence type="inferred from homology"/>
<comment type="similarity">
    <text evidence="1">Belongs to the RelE toxin family.</text>
</comment>
<dbReference type="PANTHER" id="PTHR35601:SF1">
    <property type="entry name" value="TOXIN RELE"/>
    <property type="match status" value="1"/>
</dbReference>
<evidence type="ECO:0000256" key="2">
    <source>
        <dbReference type="ARBA" id="ARBA00022649"/>
    </source>
</evidence>